<feature type="non-terminal residue" evidence="1">
    <location>
        <position position="32"/>
    </location>
</feature>
<organism evidence="1">
    <name type="scientific">marine metagenome</name>
    <dbReference type="NCBI Taxonomy" id="408172"/>
    <lineage>
        <taxon>unclassified sequences</taxon>
        <taxon>metagenomes</taxon>
        <taxon>ecological metagenomes</taxon>
    </lineage>
</organism>
<dbReference type="EMBL" id="UINC01026567">
    <property type="protein sequence ID" value="SVB04250.1"/>
    <property type="molecule type" value="Genomic_DNA"/>
</dbReference>
<proteinExistence type="predicted"/>
<accession>A0A382ARS2</accession>
<gene>
    <name evidence="1" type="ORF">METZ01_LOCUS157104</name>
</gene>
<protein>
    <submittedName>
        <fullName evidence="1">Uncharacterized protein</fullName>
    </submittedName>
</protein>
<sequence length="32" mass="3740">MMGLALPLGILFEEENSLYNSKMRFYLKVLMS</sequence>
<evidence type="ECO:0000313" key="1">
    <source>
        <dbReference type="EMBL" id="SVB04250.1"/>
    </source>
</evidence>
<dbReference type="AlphaFoldDB" id="A0A382ARS2"/>
<name>A0A382ARS2_9ZZZZ</name>
<reference evidence="1" key="1">
    <citation type="submission" date="2018-05" db="EMBL/GenBank/DDBJ databases">
        <authorList>
            <person name="Lanie J.A."/>
            <person name="Ng W.-L."/>
            <person name="Kazmierczak K.M."/>
            <person name="Andrzejewski T.M."/>
            <person name="Davidsen T.M."/>
            <person name="Wayne K.J."/>
            <person name="Tettelin H."/>
            <person name="Glass J.I."/>
            <person name="Rusch D."/>
            <person name="Podicherti R."/>
            <person name="Tsui H.-C.T."/>
            <person name="Winkler M.E."/>
        </authorList>
    </citation>
    <scope>NUCLEOTIDE SEQUENCE</scope>
</reference>